<dbReference type="PROSITE" id="PS51257">
    <property type="entry name" value="PROKAR_LIPOPROTEIN"/>
    <property type="match status" value="1"/>
</dbReference>
<evidence type="ECO:0000313" key="1">
    <source>
        <dbReference type="EMBL" id="SPY44355.1"/>
    </source>
</evidence>
<proteinExistence type="predicted"/>
<dbReference type="AlphaFoldDB" id="A0A2X1ZJ15"/>
<evidence type="ECO:0000313" key="2">
    <source>
        <dbReference type="Proteomes" id="UP000251647"/>
    </source>
</evidence>
<sequence>MKKFLFILTALILAGCTTTNNPSDPANYVDAQNEIFLYED</sequence>
<dbReference type="EMBL" id="UATL01000005">
    <property type="protein sequence ID" value="SPY44355.1"/>
    <property type="molecule type" value="Genomic_DNA"/>
</dbReference>
<name>A0A2X1ZJ15_PHODM</name>
<dbReference type="Proteomes" id="UP000251647">
    <property type="component" value="Unassembled WGS sequence"/>
</dbReference>
<gene>
    <name evidence="1" type="ORF">NCTC11647_03294</name>
</gene>
<accession>A0A2X1ZJ15</accession>
<organism evidence="1 2">
    <name type="scientific">Photobacterium damselae</name>
    <dbReference type="NCBI Taxonomy" id="38293"/>
    <lineage>
        <taxon>Bacteria</taxon>
        <taxon>Pseudomonadati</taxon>
        <taxon>Pseudomonadota</taxon>
        <taxon>Gammaproteobacteria</taxon>
        <taxon>Vibrionales</taxon>
        <taxon>Vibrionaceae</taxon>
        <taxon>Photobacterium</taxon>
    </lineage>
</organism>
<protein>
    <recommendedName>
        <fullName evidence="3">Lipoprotein</fullName>
    </recommendedName>
</protein>
<evidence type="ECO:0008006" key="3">
    <source>
        <dbReference type="Google" id="ProtNLM"/>
    </source>
</evidence>
<reference evidence="1 2" key="1">
    <citation type="submission" date="2018-06" db="EMBL/GenBank/DDBJ databases">
        <authorList>
            <consortium name="Pathogen Informatics"/>
            <person name="Doyle S."/>
        </authorList>
    </citation>
    <scope>NUCLEOTIDE SEQUENCE [LARGE SCALE GENOMIC DNA]</scope>
    <source>
        <strain evidence="1 2">NCTC11647</strain>
    </source>
</reference>
<dbReference type="RefSeq" id="WP_256593859.1">
    <property type="nucleotide sequence ID" value="NZ_LZFH01000012.1"/>
</dbReference>